<dbReference type="PANTHER" id="PTHR20275">
    <property type="entry name" value="NAD KINASE"/>
    <property type="match status" value="1"/>
</dbReference>
<evidence type="ECO:0000256" key="3">
    <source>
        <dbReference type="ARBA" id="ARBA00022857"/>
    </source>
</evidence>
<keyword evidence="1 6" id="KW-0808">Transferase</keyword>
<dbReference type="PANTHER" id="PTHR20275:SF0">
    <property type="entry name" value="NAD KINASE"/>
    <property type="match status" value="1"/>
</dbReference>
<keyword evidence="4 6" id="KW-0520">NAD</keyword>
<dbReference type="GO" id="GO:0005737">
    <property type="term" value="C:cytoplasm"/>
    <property type="evidence" value="ECO:0007669"/>
    <property type="project" value="UniProtKB-SubCell"/>
</dbReference>
<dbReference type="GO" id="GO:0046872">
    <property type="term" value="F:metal ion binding"/>
    <property type="evidence" value="ECO:0007669"/>
    <property type="project" value="UniProtKB-UniRule"/>
</dbReference>
<feature type="binding site" evidence="6">
    <location>
        <position position="74"/>
    </location>
    <ligand>
        <name>NAD(+)</name>
        <dbReference type="ChEBI" id="CHEBI:57540"/>
    </ligand>
</feature>
<comment type="caution">
    <text evidence="6">Lacks conserved residue(s) required for the propagation of feature annotation.</text>
</comment>
<evidence type="ECO:0000256" key="2">
    <source>
        <dbReference type="ARBA" id="ARBA00022777"/>
    </source>
</evidence>
<dbReference type="GO" id="GO:0006741">
    <property type="term" value="P:NADP+ biosynthetic process"/>
    <property type="evidence" value="ECO:0007669"/>
    <property type="project" value="UniProtKB-UniRule"/>
</dbReference>
<keyword evidence="6" id="KW-0963">Cytoplasm</keyword>
<feature type="binding site" evidence="6">
    <location>
        <position position="169"/>
    </location>
    <ligand>
        <name>NAD(+)</name>
        <dbReference type="ChEBI" id="CHEBI:57540"/>
    </ligand>
</feature>
<keyword evidence="6" id="KW-0067">ATP-binding</keyword>
<evidence type="ECO:0000313" key="7">
    <source>
        <dbReference type="EMBL" id="HIS76682.1"/>
    </source>
</evidence>
<evidence type="ECO:0000256" key="5">
    <source>
        <dbReference type="ARBA" id="ARBA00047925"/>
    </source>
</evidence>
<feature type="binding site" evidence="6">
    <location>
        <position position="152"/>
    </location>
    <ligand>
        <name>NAD(+)</name>
        <dbReference type="ChEBI" id="CHEBI:57540"/>
    </ligand>
</feature>
<dbReference type="HAMAP" id="MF_00361">
    <property type="entry name" value="NAD_kinase"/>
    <property type="match status" value="1"/>
</dbReference>
<dbReference type="SUPFAM" id="SSF111331">
    <property type="entry name" value="NAD kinase/diacylglycerol kinase-like"/>
    <property type="match status" value="1"/>
</dbReference>
<dbReference type="InterPro" id="IPR002504">
    <property type="entry name" value="NADK"/>
</dbReference>
<keyword evidence="2 6" id="KW-0418">Kinase</keyword>
<dbReference type="InterPro" id="IPR017437">
    <property type="entry name" value="ATP-NAD_kinase_PpnK-typ_C"/>
</dbReference>
<dbReference type="GO" id="GO:0005524">
    <property type="term" value="F:ATP binding"/>
    <property type="evidence" value="ECO:0007669"/>
    <property type="project" value="UniProtKB-KW"/>
</dbReference>
<comment type="cofactor">
    <cofactor evidence="6">
        <name>a divalent metal cation</name>
        <dbReference type="ChEBI" id="CHEBI:60240"/>
    </cofactor>
</comment>
<dbReference type="InterPro" id="IPR016064">
    <property type="entry name" value="NAD/diacylglycerol_kinase_sf"/>
</dbReference>
<feature type="binding site" evidence="6">
    <location>
        <begin position="69"/>
        <end position="70"/>
    </location>
    <ligand>
        <name>NAD(+)</name>
        <dbReference type="ChEBI" id="CHEBI:57540"/>
    </ligand>
</feature>
<dbReference type="EC" id="2.7.1.23" evidence="6"/>
<reference evidence="7" key="1">
    <citation type="submission" date="2020-10" db="EMBL/GenBank/DDBJ databases">
        <authorList>
            <person name="Gilroy R."/>
        </authorList>
    </citation>
    <scope>NUCLEOTIDE SEQUENCE</scope>
    <source>
        <strain evidence="7">CHK199-13235</strain>
    </source>
</reference>
<feature type="binding site" evidence="6">
    <location>
        <begin position="141"/>
        <end position="142"/>
    </location>
    <ligand>
        <name>NAD(+)</name>
        <dbReference type="ChEBI" id="CHEBI:57540"/>
    </ligand>
</feature>
<dbReference type="Gene3D" id="2.60.200.30">
    <property type="entry name" value="Probable inorganic polyphosphate/atp-NAD kinase, domain 2"/>
    <property type="match status" value="1"/>
</dbReference>
<comment type="function">
    <text evidence="6">Involved in the regulation of the intracellular balance of NAD and NADP, and is a key enzyme in the biosynthesis of NADP. Catalyzes specifically the phosphorylation on 2'-hydroxyl of the adenosine moiety of NAD to yield NADP.</text>
</comment>
<evidence type="ECO:0000313" key="8">
    <source>
        <dbReference type="Proteomes" id="UP000824002"/>
    </source>
</evidence>
<comment type="similarity">
    <text evidence="6">Belongs to the NAD kinase family.</text>
</comment>
<gene>
    <name evidence="6" type="primary">nadK</name>
    <name evidence="7" type="ORF">IAB51_07705</name>
</gene>
<evidence type="ECO:0000256" key="1">
    <source>
        <dbReference type="ARBA" id="ARBA00022679"/>
    </source>
</evidence>
<sequence length="286" mass="31021">MKLLIRPNLDKEGAALCARQVCAIVQECGMTPWMEKSLEPLFSTCPGMQFVEPETAFRDCDVCIVIGGDGTILHTAQQLIPYARPVLGINLGRLGFLATLEADQLPMLERLASGDYSLENRMLLEVILTKGGEEKTFLALNDVVVSKVEMAKIVDIQVSCGGRKVGNYRADGVIFAAPTGTTAYSLSAGGPIVDPGMDCIAMTPICPHSLFSRTILFSGDSVLTARPGAHGQNLYLTVDGEEGGFFPDDAALTVRRSQVRLSLINLTGNEFYEVLNNKLLRRAYDE</sequence>
<evidence type="ECO:0000256" key="6">
    <source>
        <dbReference type="HAMAP-Rule" id="MF_00361"/>
    </source>
</evidence>
<comment type="caution">
    <text evidence="7">The sequence shown here is derived from an EMBL/GenBank/DDBJ whole genome shotgun (WGS) entry which is preliminary data.</text>
</comment>
<dbReference type="Proteomes" id="UP000824002">
    <property type="component" value="Unassembled WGS sequence"/>
</dbReference>
<dbReference type="EMBL" id="DVJP01000050">
    <property type="protein sequence ID" value="HIS76682.1"/>
    <property type="molecule type" value="Genomic_DNA"/>
</dbReference>
<dbReference type="Pfam" id="PF20143">
    <property type="entry name" value="NAD_kinase_C"/>
    <property type="match status" value="1"/>
</dbReference>
<dbReference type="InterPro" id="IPR017438">
    <property type="entry name" value="ATP-NAD_kinase_N"/>
</dbReference>
<dbReference type="GO" id="GO:0003951">
    <property type="term" value="F:NAD+ kinase activity"/>
    <property type="evidence" value="ECO:0007669"/>
    <property type="project" value="UniProtKB-UniRule"/>
</dbReference>
<organism evidence="7 8">
    <name type="scientific">Candidatus Merdivicinus excrementipullorum</name>
    <dbReference type="NCBI Taxonomy" id="2840867"/>
    <lineage>
        <taxon>Bacteria</taxon>
        <taxon>Bacillati</taxon>
        <taxon>Bacillota</taxon>
        <taxon>Clostridia</taxon>
        <taxon>Eubacteriales</taxon>
        <taxon>Oscillospiraceae</taxon>
        <taxon>Oscillospiraceae incertae sedis</taxon>
        <taxon>Candidatus Merdivicinus</taxon>
    </lineage>
</organism>
<reference evidence="7" key="2">
    <citation type="journal article" date="2021" name="PeerJ">
        <title>Extensive microbial diversity within the chicken gut microbiome revealed by metagenomics and culture.</title>
        <authorList>
            <person name="Gilroy R."/>
            <person name="Ravi A."/>
            <person name="Getino M."/>
            <person name="Pursley I."/>
            <person name="Horton D.L."/>
            <person name="Alikhan N.F."/>
            <person name="Baker D."/>
            <person name="Gharbi K."/>
            <person name="Hall N."/>
            <person name="Watson M."/>
            <person name="Adriaenssens E.M."/>
            <person name="Foster-Nyarko E."/>
            <person name="Jarju S."/>
            <person name="Secka A."/>
            <person name="Antonio M."/>
            <person name="Oren A."/>
            <person name="Chaudhuri R.R."/>
            <person name="La Ragione R."/>
            <person name="Hildebrand F."/>
            <person name="Pallen M.J."/>
        </authorList>
    </citation>
    <scope>NUCLEOTIDE SEQUENCE</scope>
    <source>
        <strain evidence="7">CHK199-13235</strain>
    </source>
</reference>
<accession>A0A9D1FN14</accession>
<dbReference type="Pfam" id="PF01513">
    <property type="entry name" value="NAD_kinase"/>
    <property type="match status" value="1"/>
</dbReference>
<keyword evidence="6" id="KW-0547">Nucleotide-binding</keyword>
<dbReference type="Gene3D" id="3.40.50.10330">
    <property type="entry name" value="Probable inorganic polyphosphate/atp-NAD kinase, domain 1"/>
    <property type="match status" value="1"/>
</dbReference>
<dbReference type="AlphaFoldDB" id="A0A9D1FN14"/>
<comment type="catalytic activity">
    <reaction evidence="5 6">
        <text>NAD(+) + ATP = ADP + NADP(+) + H(+)</text>
        <dbReference type="Rhea" id="RHEA:18629"/>
        <dbReference type="ChEBI" id="CHEBI:15378"/>
        <dbReference type="ChEBI" id="CHEBI:30616"/>
        <dbReference type="ChEBI" id="CHEBI:57540"/>
        <dbReference type="ChEBI" id="CHEBI:58349"/>
        <dbReference type="ChEBI" id="CHEBI:456216"/>
        <dbReference type="EC" id="2.7.1.23"/>
    </reaction>
</comment>
<evidence type="ECO:0000256" key="4">
    <source>
        <dbReference type="ARBA" id="ARBA00023027"/>
    </source>
</evidence>
<name>A0A9D1FN14_9FIRM</name>
<protein>
    <recommendedName>
        <fullName evidence="6">NAD kinase</fullName>
        <ecNumber evidence="6">2.7.1.23</ecNumber>
    </recommendedName>
    <alternativeName>
        <fullName evidence="6">ATP-dependent NAD kinase</fullName>
    </alternativeName>
</protein>
<dbReference type="GO" id="GO:0019674">
    <property type="term" value="P:NAD+ metabolic process"/>
    <property type="evidence" value="ECO:0007669"/>
    <property type="project" value="InterPro"/>
</dbReference>
<dbReference type="GO" id="GO:0051287">
    <property type="term" value="F:NAD binding"/>
    <property type="evidence" value="ECO:0007669"/>
    <property type="project" value="UniProtKB-ARBA"/>
</dbReference>
<comment type="subcellular location">
    <subcellularLocation>
        <location evidence="6">Cytoplasm</location>
    </subcellularLocation>
</comment>
<feature type="active site" description="Proton acceptor" evidence="6">
    <location>
        <position position="69"/>
    </location>
</feature>
<proteinExistence type="inferred from homology"/>
<keyword evidence="3 6" id="KW-0521">NADP</keyword>
<feature type="binding site" evidence="6">
    <location>
        <position position="171"/>
    </location>
    <ligand>
        <name>NAD(+)</name>
        <dbReference type="ChEBI" id="CHEBI:57540"/>
    </ligand>
</feature>
<feature type="binding site" evidence="6">
    <location>
        <begin position="182"/>
        <end position="187"/>
    </location>
    <ligand>
        <name>NAD(+)</name>
        <dbReference type="ChEBI" id="CHEBI:57540"/>
    </ligand>
</feature>